<gene>
    <name evidence="2" type="ORF">J421_3810</name>
</gene>
<protein>
    <submittedName>
        <fullName evidence="2">Malto-oligosyltrehalose synthase</fullName>
    </submittedName>
</protein>
<dbReference type="eggNOG" id="COG3280">
    <property type="taxonomic scope" value="Bacteria"/>
</dbReference>
<dbReference type="NCBIfam" id="TIGR02401">
    <property type="entry name" value="trehalose_TreY"/>
    <property type="match status" value="1"/>
</dbReference>
<sequence length="944" mass="103877">MTAVPNGAPPLTATYRLQLHAGFGFDDARAIVPYVARLGASHLYLSPVTAARPGSRHGYDVADPRAANPELGGDAAFRALCDAAHAEGLGVLVDIVPNHMGVGPANPFWMDVLRWGRDSRFAGVFDVDWSVPGREGLLVLPVLGDDLAAVLDRRELKLDWRDDEFRFVYFEHEWPVDPRTVHRVFAFEHTQELSPKGRNQVVALRDALFPEGGASLDEASASRAAQSLADAVRGSAELRAYVDHVLAQFADGEAGRYRVEALLQLQNWRAVHWRRGPREINYRRFFDIGELAAVRAEDPAVFAVTHQWILDRVAEGLVDGLRVDHVDGLRDPRGYLERLRGAVDERRPGEALPILVEKILSPDEHLPPAWTTDGTTGYEYLNDLESVFVDPDGAAALEAAYRKLLRLRTDRGGFHDVAARGKEHVLRHAFDTDVRRLVRHLERAARGVAPRLPRAALQEAVVQTIVGLPVYRTYLRVGDDGTLDASPEDFRWIGETLARAFGHGAADRFALQFVADVLRGEWSGKPDVSERARRAAAEFVLRFQQTSGPATAKGVEDTALYRWFPLASLCEVGGEPSRPLADAVGRLHAGNVERLMAWPRQLLAVETHDTKRSADVRARLDALSEIAPEWTRLVARWRRRHAPLHRLVNRRGAPDANAEYLLYQTLVGVWPLGGPADDAERASLKERVTTYMRKAAREAKAQTSWTDADAQYEQGLDAFVAALVEGQAGDAFREELGRLVEWIARAGWWTSLARTVIQTASPGTPDTYQGGELWALALVDPDNRRPVDFARRAELLDALDAEDWSAPDAAAARLLDGPGDGRLKLHVLRTMLRLRREEPALFAAGAYRPIEVIGAAARHVVAFAREGEGRGLVVVAPRLPLGLRRDGAIPVGSAVWGDTTLLLPESAGGRRVLDRFTGTVHTPDGARLGVGVALGVLPVACLAW</sequence>
<dbReference type="SUPFAM" id="SSF51445">
    <property type="entry name" value="(Trans)glycosidases"/>
    <property type="match status" value="1"/>
</dbReference>
<dbReference type="PANTHER" id="PTHR10357:SF216">
    <property type="entry name" value="MALTOOLIGOSYL TREHALOSE SYNTHASE-RELATED"/>
    <property type="match status" value="1"/>
</dbReference>
<keyword evidence="3" id="KW-1185">Reference proteome</keyword>
<dbReference type="InterPro" id="IPR012767">
    <property type="entry name" value="Trehalose_TreY"/>
</dbReference>
<proteinExistence type="predicted"/>
<dbReference type="EMBL" id="CP007128">
    <property type="protein sequence ID" value="AHG91347.1"/>
    <property type="molecule type" value="Genomic_DNA"/>
</dbReference>
<dbReference type="KEGG" id="gba:J421_3810"/>
<organism evidence="2 3">
    <name type="scientific">Gemmatirosa kalamazoonensis</name>
    <dbReference type="NCBI Taxonomy" id="861299"/>
    <lineage>
        <taxon>Bacteria</taxon>
        <taxon>Pseudomonadati</taxon>
        <taxon>Gemmatimonadota</taxon>
        <taxon>Gemmatimonadia</taxon>
        <taxon>Gemmatimonadales</taxon>
        <taxon>Gemmatimonadaceae</taxon>
        <taxon>Gemmatirosa</taxon>
    </lineage>
</organism>
<evidence type="ECO:0000259" key="1">
    <source>
        <dbReference type="SMART" id="SM00642"/>
    </source>
</evidence>
<name>W0RLM3_9BACT</name>
<dbReference type="Gene3D" id="3.20.20.80">
    <property type="entry name" value="Glycosidases"/>
    <property type="match status" value="2"/>
</dbReference>
<dbReference type="AlphaFoldDB" id="W0RLM3"/>
<evidence type="ECO:0000313" key="2">
    <source>
        <dbReference type="EMBL" id="AHG91347.1"/>
    </source>
</evidence>
<reference evidence="2 3" key="1">
    <citation type="journal article" date="2014" name="Genome Announc.">
        <title>Genome Sequence and Methylome of Soil Bacterium Gemmatirosa kalamazoonensis KBS708T, a Member of the Rarely Cultivated Gemmatimonadetes Phylum.</title>
        <authorList>
            <person name="Debruyn J.M."/>
            <person name="Radosevich M."/>
            <person name="Wommack K.E."/>
            <person name="Polson S.W."/>
            <person name="Hauser L.J."/>
            <person name="Fawaz M.N."/>
            <person name="Korlach J."/>
            <person name="Tsai Y.C."/>
        </authorList>
    </citation>
    <scope>NUCLEOTIDE SEQUENCE [LARGE SCALE GENOMIC DNA]</scope>
    <source>
        <strain evidence="2 3">KBS708</strain>
    </source>
</reference>
<dbReference type="HOGENOM" id="CLU_005045_1_0_0"/>
<dbReference type="PATRIC" id="fig|861299.3.peg.3864"/>
<dbReference type="InParanoid" id="W0RLM3"/>
<dbReference type="CDD" id="cd11336">
    <property type="entry name" value="AmyAc_MTSase"/>
    <property type="match status" value="1"/>
</dbReference>
<dbReference type="GO" id="GO:0005992">
    <property type="term" value="P:trehalose biosynthetic process"/>
    <property type="evidence" value="ECO:0007669"/>
    <property type="project" value="TreeGrafter"/>
</dbReference>
<dbReference type="GO" id="GO:0047470">
    <property type="term" value="F:(1,4)-alpha-D-glucan 1-alpha-D-glucosylmutase activity"/>
    <property type="evidence" value="ECO:0007669"/>
    <property type="project" value="TreeGrafter"/>
</dbReference>
<dbReference type="Gene3D" id="3.30.1590.10">
    <property type="entry name" value="Maltooligosyl trehalose synthase, domain 2"/>
    <property type="match status" value="1"/>
</dbReference>
<dbReference type="PANTHER" id="PTHR10357">
    <property type="entry name" value="ALPHA-AMYLASE FAMILY MEMBER"/>
    <property type="match status" value="1"/>
</dbReference>
<dbReference type="InterPro" id="IPR006047">
    <property type="entry name" value="GH13_cat_dom"/>
</dbReference>
<feature type="domain" description="Glycosyl hydrolase family 13 catalytic" evidence="1">
    <location>
        <begin position="11"/>
        <end position="503"/>
    </location>
</feature>
<evidence type="ECO:0000313" key="3">
    <source>
        <dbReference type="Proteomes" id="UP000019151"/>
    </source>
</evidence>
<dbReference type="InterPro" id="IPR017853">
    <property type="entry name" value="GH"/>
</dbReference>
<dbReference type="SMART" id="SM00642">
    <property type="entry name" value="Aamy"/>
    <property type="match status" value="1"/>
</dbReference>
<dbReference type="Pfam" id="PF00128">
    <property type="entry name" value="Alpha-amylase"/>
    <property type="match status" value="1"/>
</dbReference>
<dbReference type="STRING" id="861299.J421_3810"/>
<dbReference type="GO" id="GO:0030980">
    <property type="term" value="P:alpha-glucan catabolic process"/>
    <property type="evidence" value="ECO:0007669"/>
    <property type="project" value="TreeGrafter"/>
</dbReference>
<dbReference type="Proteomes" id="UP000019151">
    <property type="component" value="Chromosome"/>
</dbReference>
<accession>W0RLM3</accession>